<protein>
    <submittedName>
        <fullName evidence="1">Uncharacterized protein</fullName>
    </submittedName>
</protein>
<dbReference type="Proteomes" id="UP000324222">
    <property type="component" value="Unassembled WGS sequence"/>
</dbReference>
<dbReference type="EMBL" id="VSRR010020578">
    <property type="protein sequence ID" value="MPC63257.1"/>
    <property type="molecule type" value="Genomic_DNA"/>
</dbReference>
<keyword evidence="2" id="KW-1185">Reference proteome</keyword>
<gene>
    <name evidence="1" type="ORF">E2C01_057352</name>
</gene>
<comment type="caution">
    <text evidence="1">The sequence shown here is derived from an EMBL/GenBank/DDBJ whole genome shotgun (WGS) entry which is preliminary data.</text>
</comment>
<accession>A0A5B7H1M8</accession>
<name>A0A5B7H1M8_PORTR</name>
<dbReference type="OrthoDB" id="6484170at2759"/>
<proteinExistence type="predicted"/>
<reference evidence="1 2" key="1">
    <citation type="submission" date="2019-05" db="EMBL/GenBank/DDBJ databases">
        <title>Another draft genome of Portunus trituberculatus and its Hox gene families provides insights of decapod evolution.</title>
        <authorList>
            <person name="Jeong J.-H."/>
            <person name="Song I."/>
            <person name="Kim S."/>
            <person name="Choi T."/>
            <person name="Kim D."/>
            <person name="Ryu S."/>
            <person name="Kim W."/>
        </authorList>
    </citation>
    <scope>NUCLEOTIDE SEQUENCE [LARGE SCALE GENOMIC DNA]</scope>
    <source>
        <tissue evidence="1">Muscle</tissue>
    </source>
</reference>
<evidence type="ECO:0000313" key="2">
    <source>
        <dbReference type="Proteomes" id="UP000324222"/>
    </source>
</evidence>
<evidence type="ECO:0000313" key="1">
    <source>
        <dbReference type="EMBL" id="MPC63257.1"/>
    </source>
</evidence>
<dbReference type="AlphaFoldDB" id="A0A5B7H1M8"/>
<sequence length="275" mass="31636">MEFQVEVKASFKEEVEGKLQLTVTTPVSGYENLDLAIEYSLPVDEQPGHFDGRLNTSVNTEFHLKGTGTTKELEASFVTPYEPFRNGNFMWKMTSLDVVKSRLVAKFQWENSNIALDASVKFQQNFIQMLEGTLETPWEDLGHSSIRLVGQPQEGGYKNQLVLRGTETTYRGHLFWKYRDENDWDVDIQVEPENRGRGGRYTLQVALTNVGHKPFKIGLRMSTPHQGFQNLDFQLILHEKNSQIWYPLVFCLHSTVVPPRHHNNQSLPAFPTKHK</sequence>
<organism evidence="1 2">
    <name type="scientific">Portunus trituberculatus</name>
    <name type="common">Swimming crab</name>
    <name type="synonym">Neptunus trituberculatus</name>
    <dbReference type="NCBI Taxonomy" id="210409"/>
    <lineage>
        <taxon>Eukaryota</taxon>
        <taxon>Metazoa</taxon>
        <taxon>Ecdysozoa</taxon>
        <taxon>Arthropoda</taxon>
        <taxon>Crustacea</taxon>
        <taxon>Multicrustacea</taxon>
        <taxon>Malacostraca</taxon>
        <taxon>Eumalacostraca</taxon>
        <taxon>Eucarida</taxon>
        <taxon>Decapoda</taxon>
        <taxon>Pleocyemata</taxon>
        <taxon>Brachyura</taxon>
        <taxon>Eubrachyura</taxon>
        <taxon>Portunoidea</taxon>
        <taxon>Portunidae</taxon>
        <taxon>Portuninae</taxon>
        <taxon>Portunus</taxon>
    </lineage>
</organism>